<evidence type="ECO:0000256" key="9">
    <source>
        <dbReference type="RuleBase" id="RU003357"/>
    </source>
</evidence>
<evidence type="ECO:0000256" key="2">
    <source>
        <dbReference type="ARBA" id="ARBA00022448"/>
    </source>
</evidence>
<gene>
    <name evidence="12" type="ORF">I5M32_08850</name>
</gene>
<keyword evidence="5 9" id="KW-0798">TonB box</keyword>
<keyword evidence="3 8" id="KW-1134">Transmembrane beta strand</keyword>
<evidence type="ECO:0000256" key="5">
    <source>
        <dbReference type="ARBA" id="ARBA00023077"/>
    </source>
</evidence>
<evidence type="ECO:0000256" key="8">
    <source>
        <dbReference type="PROSITE-ProRule" id="PRU01360"/>
    </source>
</evidence>
<dbReference type="InterPro" id="IPR000531">
    <property type="entry name" value="Beta-barrel_TonB"/>
</dbReference>
<reference evidence="12 13" key="1">
    <citation type="submission" date="2020-12" db="EMBL/GenBank/DDBJ databases">
        <title>Bacterial novel species Pedobacter sp. SD-b isolated from soil.</title>
        <authorList>
            <person name="Jung H.-Y."/>
        </authorList>
    </citation>
    <scope>NUCLEOTIDE SEQUENCE [LARGE SCALE GENOMIC DNA]</scope>
    <source>
        <strain evidence="12 13">SD-b</strain>
    </source>
</reference>
<dbReference type="NCBIfam" id="TIGR04057">
    <property type="entry name" value="SusC_RagA_signa"/>
    <property type="match status" value="1"/>
</dbReference>
<dbReference type="PROSITE" id="PS52016">
    <property type="entry name" value="TONB_DEPENDENT_REC_3"/>
    <property type="match status" value="1"/>
</dbReference>
<comment type="caution">
    <text evidence="12">The sequence shown here is derived from an EMBL/GenBank/DDBJ whole genome shotgun (WGS) entry which is preliminary data.</text>
</comment>
<dbReference type="NCBIfam" id="TIGR04056">
    <property type="entry name" value="OMP_RagA_SusC"/>
    <property type="match status" value="1"/>
</dbReference>
<evidence type="ECO:0000313" key="13">
    <source>
        <dbReference type="Proteomes" id="UP000660024"/>
    </source>
</evidence>
<dbReference type="Gene3D" id="2.40.170.20">
    <property type="entry name" value="TonB-dependent receptor, beta-barrel domain"/>
    <property type="match status" value="1"/>
</dbReference>
<keyword evidence="6 8" id="KW-0472">Membrane</keyword>
<evidence type="ECO:0000256" key="4">
    <source>
        <dbReference type="ARBA" id="ARBA00022692"/>
    </source>
</evidence>
<evidence type="ECO:0000256" key="3">
    <source>
        <dbReference type="ARBA" id="ARBA00022452"/>
    </source>
</evidence>
<keyword evidence="4 8" id="KW-0812">Transmembrane</keyword>
<organism evidence="12 13">
    <name type="scientific">Pedobacter segetis</name>
    <dbReference type="NCBI Taxonomy" id="2793069"/>
    <lineage>
        <taxon>Bacteria</taxon>
        <taxon>Pseudomonadati</taxon>
        <taxon>Bacteroidota</taxon>
        <taxon>Sphingobacteriia</taxon>
        <taxon>Sphingobacteriales</taxon>
        <taxon>Sphingobacteriaceae</taxon>
        <taxon>Pedobacter</taxon>
    </lineage>
</organism>
<keyword evidence="12" id="KW-0675">Receptor</keyword>
<evidence type="ECO:0000256" key="6">
    <source>
        <dbReference type="ARBA" id="ARBA00023136"/>
    </source>
</evidence>
<dbReference type="SUPFAM" id="SSF56935">
    <property type="entry name" value="Porins"/>
    <property type="match status" value="1"/>
</dbReference>
<dbReference type="Gene3D" id="2.170.130.10">
    <property type="entry name" value="TonB-dependent receptor, plug domain"/>
    <property type="match status" value="1"/>
</dbReference>
<dbReference type="Proteomes" id="UP000660024">
    <property type="component" value="Unassembled WGS sequence"/>
</dbReference>
<feature type="domain" description="TonB-dependent receptor-like beta-barrel" evidence="10">
    <location>
        <begin position="416"/>
        <end position="749"/>
    </location>
</feature>
<dbReference type="Gene3D" id="2.60.40.1120">
    <property type="entry name" value="Carboxypeptidase-like, regulatory domain"/>
    <property type="match status" value="1"/>
</dbReference>
<dbReference type="InterPro" id="IPR036942">
    <property type="entry name" value="Beta-barrel_TonB_sf"/>
</dbReference>
<dbReference type="Pfam" id="PF00593">
    <property type="entry name" value="TonB_dep_Rec_b-barrel"/>
    <property type="match status" value="1"/>
</dbReference>
<evidence type="ECO:0000259" key="11">
    <source>
        <dbReference type="Pfam" id="PF07715"/>
    </source>
</evidence>
<keyword evidence="7 8" id="KW-0998">Cell outer membrane</keyword>
<protein>
    <submittedName>
        <fullName evidence="12">TonB-dependent receptor</fullName>
    </submittedName>
</protein>
<evidence type="ECO:0000256" key="7">
    <source>
        <dbReference type="ARBA" id="ARBA00023237"/>
    </source>
</evidence>
<dbReference type="InterPro" id="IPR023997">
    <property type="entry name" value="TonB-dep_OMP_SusC/RagA_CS"/>
</dbReference>
<evidence type="ECO:0000259" key="10">
    <source>
        <dbReference type="Pfam" id="PF00593"/>
    </source>
</evidence>
<proteinExistence type="inferred from homology"/>
<dbReference type="InterPro" id="IPR008969">
    <property type="entry name" value="CarboxyPept-like_regulatory"/>
</dbReference>
<comment type="subcellular location">
    <subcellularLocation>
        <location evidence="1 8">Cell outer membrane</location>
        <topology evidence="1 8">Multi-pass membrane protein</topology>
    </subcellularLocation>
</comment>
<evidence type="ECO:0000256" key="1">
    <source>
        <dbReference type="ARBA" id="ARBA00004571"/>
    </source>
</evidence>
<dbReference type="InterPro" id="IPR012910">
    <property type="entry name" value="Plug_dom"/>
</dbReference>
<dbReference type="EMBL" id="JAEHFY010000011">
    <property type="protein sequence ID" value="MBK0383065.1"/>
    <property type="molecule type" value="Genomic_DNA"/>
</dbReference>
<dbReference type="InterPro" id="IPR039426">
    <property type="entry name" value="TonB-dep_rcpt-like"/>
</dbReference>
<keyword evidence="2 8" id="KW-0813">Transport</keyword>
<evidence type="ECO:0000313" key="12">
    <source>
        <dbReference type="EMBL" id="MBK0383065.1"/>
    </source>
</evidence>
<dbReference type="Pfam" id="PF07715">
    <property type="entry name" value="Plug"/>
    <property type="match status" value="1"/>
</dbReference>
<name>A0ABS1BJL3_9SPHI</name>
<feature type="domain" description="TonB-dependent receptor plug" evidence="11">
    <location>
        <begin position="125"/>
        <end position="232"/>
    </location>
</feature>
<accession>A0ABS1BJL3</accession>
<sequence length="1006" mass="110093">MNETKLIILKKRSLLMLLLFAFINFSSLDAQVKKITVKGFVKDETGLTLPGVGVSVKGTSFGTTTTSDGAYTIQAEPNQTLVFSFIGYQTKEVTVNARTEINIVLQSDVHSLDQVVVIGYGTVKKSDLTGSVGTIKADEIKQTPTIRLDDAMRGKVAGLQITPTSSAPGAASTIRIRGSNSLQGNNEPLYVIDGFVGAGNLNDINTADIESVEILKDASATAIYGSRGSNGVIIITTKKGKAGVTKISYDTYANFASPTRFLNVMNAAQFASWQNEVKGFLAYPNPESLGAGTNYQKEIYKNNALMMNHNLSVSGGNDKSIFYVSGNYLDQDGIHIESNFKRYQFRVNTENKIGEKFKFGTNLSLSRTINKDKNTSAEDLIGWFPTIPVKDANGNFTYQTQTTELASDNPVSVSVQSLNTTYAFRTIGNAYGELEILKGLKYKLNFGLNYNTGRTDQYLPTTLFSQTANQGTATINNTEYTNLLIENTLNYNKTIGDHSFSGLFGYTRQTIKNFNNSVQTTGFVTDAYAYNNLAAGVVRSDATSNNTLEGLESYLFRANYSYKSKYLITTSARLDGSSVFAKNNKWGTFPSVALAWNIGNENFIRDLGTFDNLKLRASYGELGNPGVDPGASLTKLAQNGNNYILGASQSLVAGIAANTLGNDNLKWETTKQYNYGIDVGFFKNRLSASLDYYTKKTTNLLVNVPVLWLTGFQTSLSNFGSVSNKGFEVTINSVNLDKGNFKWTTNFNIATNKNKILDLSDPTGKVLINNIGRGSTSISGILQEGQPLGSFYGLVANGIWHSQAEIDASGLSGFSVFPGGRRYVDIDGDKVINQTLDRQIIGNANPKIFGGIGNTLSYKRLELNFYFSFVQGNQIFNETGSRIGVAFDNNTFAEFVNRWTPTNTNTNVPSVQAVQRSLTVSNSSYVEDGSFLRLRNVSLSYDLPVKNIKWLNGAQVYVSGTNVLLFDNYSGYDPEVNRGFNNTRRGYDLAQDPSTKSFTLGARFNF</sequence>
<comment type="similarity">
    <text evidence="8 9">Belongs to the TonB-dependent receptor family.</text>
</comment>
<keyword evidence="13" id="KW-1185">Reference proteome</keyword>
<dbReference type="InterPro" id="IPR023996">
    <property type="entry name" value="TonB-dep_OMP_SusC/RagA"/>
</dbReference>
<dbReference type="Pfam" id="PF13715">
    <property type="entry name" value="CarbopepD_reg_2"/>
    <property type="match status" value="1"/>
</dbReference>
<dbReference type="SUPFAM" id="SSF49464">
    <property type="entry name" value="Carboxypeptidase regulatory domain-like"/>
    <property type="match status" value="1"/>
</dbReference>
<dbReference type="InterPro" id="IPR037066">
    <property type="entry name" value="Plug_dom_sf"/>
</dbReference>